<protein>
    <submittedName>
        <fullName evidence="1">Uncharacterized protein</fullName>
    </submittedName>
</protein>
<name>A0ACC3ABN0_9EURO</name>
<keyword evidence="2" id="KW-1185">Reference proteome</keyword>
<dbReference type="Proteomes" id="UP001172386">
    <property type="component" value="Unassembled WGS sequence"/>
</dbReference>
<proteinExistence type="predicted"/>
<dbReference type="EMBL" id="JAPDRQ010000048">
    <property type="protein sequence ID" value="KAJ9658700.1"/>
    <property type="molecule type" value="Genomic_DNA"/>
</dbReference>
<comment type="caution">
    <text evidence="1">The sequence shown here is derived from an EMBL/GenBank/DDBJ whole genome shotgun (WGS) entry which is preliminary data.</text>
</comment>
<evidence type="ECO:0000313" key="2">
    <source>
        <dbReference type="Proteomes" id="UP001172386"/>
    </source>
</evidence>
<accession>A0ACC3ABN0</accession>
<organism evidence="1 2">
    <name type="scientific">Neophaeococcomyces mojaviensis</name>
    <dbReference type="NCBI Taxonomy" id="3383035"/>
    <lineage>
        <taxon>Eukaryota</taxon>
        <taxon>Fungi</taxon>
        <taxon>Dikarya</taxon>
        <taxon>Ascomycota</taxon>
        <taxon>Pezizomycotina</taxon>
        <taxon>Eurotiomycetes</taxon>
        <taxon>Chaetothyriomycetidae</taxon>
        <taxon>Chaetothyriales</taxon>
        <taxon>Chaetothyriales incertae sedis</taxon>
        <taxon>Neophaeococcomyces</taxon>
    </lineage>
</organism>
<evidence type="ECO:0000313" key="1">
    <source>
        <dbReference type="EMBL" id="KAJ9658700.1"/>
    </source>
</evidence>
<reference evidence="1" key="1">
    <citation type="submission" date="2022-10" db="EMBL/GenBank/DDBJ databases">
        <title>Culturing micro-colonial fungi from biological soil crusts in the Mojave desert and describing Neophaeococcomyces mojavensis, and introducing the new genera and species Taxawa tesnikishii.</title>
        <authorList>
            <person name="Kurbessoian T."/>
            <person name="Stajich J.E."/>
        </authorList>
    </citation>
    <scope>NUCLEOTIDE SEQUENCE</scope>
    <source>
        <strain evidence="1">JES_112</strain>
    </source>
</reference>
<gene>
    <name evidence="1" type="ORF">H2198_003578</name>
</gene>
<sequence length="811" mass="91850">MSTATASVVSGVLPHAQDAPEELASFEKILNLRDLIFAGNHPRLSVPAHAVRKISPQLSSQSATAVVPPPPVPAQQPVQSQLPGLSITHEQAEEQEKPNNLAPTARPPPTTTPSGINPVLLGKSPELIKAEHALHRQRLEKQLRDQFEQKRLDFRKRPAPAEAKPEFDISALLAKALEVAKPVSLSKEQSDKDEEDESFDENSLYSSRAPDSTPDPREPSPPSPEQPLQLNVDANGLAEAPSTHTAQPPFDHPQRISSRTDANPFNVQKSVAAAAVAEKSQDNTDSNAMEMDDDDEEGEYSPPEAMDQYPAQNGNAQQMVPDPRSRPVRRYSDLDHNRKRPASPSEPNMRIVRNHITSPIAPQPSRVSPLALAKDSLVSQDRRYQNGHQRGRADSRSQSPEESVQQRNKRRKLEKRAERKARRGVKQEAVSPPPFHDIQPLGQIKLPPQDNRPIVIDDQPPQDIRYVQPAPRYVESPQRPLSRAPEHQLVPLSEPRVLSRTTMRPRDDQDLRRVASMHNMRAEQPREYVEYASPLRPRATSYMRVDSPMREVPQYVHEIERPQQEVRVIRTPAPEYREAYAQAEPEVRYIPEPMPPPPRERIVVDQYGRRFREIVQERTPAPPRVSSSYIERDPSQYYDSYNQVRAGSLMVEERPGQRYEQEMPPPQIVRQVADHQSEALASARQDGYDRPPLPRTASVVYERATRQPIYPEPPADLRPPVRMSSVRPPPSQYEEQPVMQMVPRAASVRPGREGSVFVDDRGSIRREYLPVEQPRYRVVEPEPQPRYVDAQGREVIPTGHDDGGMRYVQRY</sequence>